<dbReference type="GO" id="GO:0043856">
    <property type="term" value="F:anti-sigma factor antagonist activity"/>
    <property type="evidence" value="ECO:0007669"/>
    <property type="project" value="InterPro"/>
</dbReference>
<evidence type="ECO:0000313" key="5">
    <source>
        <dbReference type="Proteomes" id="UP000204221"/>
    </source>
</evidence>
<dbReference type="NCBIfam" id="TIGR00377">
    <property type="entry name" value="ant_ant_sig"/>
    <property type="match status" value="1"/>
</dbReference>
<evidence type="ECO:0000313" key="4">
    <source>
        <dbReference type="EMBL" id="ASO21881.1"/>
    </source>
</evidence>
<dbReference type="Pfam" id="PF01740">
    <property type="entry name" value="STAS"/>
    <property type="match status" value="1"/>
</dbReference>
<dbReference type="Proteomes" id="UP000204221">
    <property type="component" value="Chromosome"/>
</dbReference>
<sequence>MLRITAEGHPSTRLSVTGEVDLSTAPELERDLGTAITADGAESVIVDVAGVSFMDSAGLRVLVGGLRQAEEHDVRLTVENPQSQLRKIIEITGLADVLGLGAASAGGPMTGSGGTQG</sequence>
<dbReference type="KEGG" id="ahg:AHOG_21325"/>
<name>A0A221W887_9PSEU</name>
<evidence type="ECO:0000256" key="2">
    <source>
        <dbReference type="RuleBase" id="RU003749"/>
    </source>
</evidence>
<dbReference type="InterPro" id="IPR002645">
    <property type="entry name" value="STAS_dom"/>
</dbReference>
<reference evidence="4 5" key="1">
    <citation type="submission" date="2017-07" db="EMBL/GenBank/DDBJ databases">
        <title>Complete genome sequence of Actinoalloteichus hoggarensis DSM 45943, type strain of Actinoalloteichus hoggarensis.</title>
        <authorList>
            <person name="Ruckert C."/>
            <person name="Nouioui I."/>
            <person name="Willmese J."/>
            <person name="van Wezel G."/>
            <person name="Klenk H.-P."/>
            <person name="Kalinowski J."/>
            <person name="Zotchev S.B."/>
        </authorList>
    </citation>
    <scope>NUCLEOTIDE SEQUENCE [LARGE SCALE GENOMIC DNA]</scope>
    <source>
        <strain evidence="4 5">DSM 45943</strain>
    </source>
</reference>
<gene>
    <name evidence="4" type="primary">rsbV2</name>
    <name evidence="4" type="ORF">AHOG_21325</name>
</gene>
<feature type="domain" description="STAS" evidence="3">
    <location>
        <begin position="14"/>
        <end position="99"/>
    </location>
</feature>
<dbReference type="CDD" id="cd07043">
    <property type="entry name" value="STAS_anti-anti-sigma_factors"/>
    <property type="match status" value="1"/>
</dbReference>
<dbReference type="AlphaFoldDB" id="A0A221W887"/>
<dbReference type="PANTHER" id="PTHR33495:SF2">
    <property type="entry name" value="ANTI-SIGMA FACTOR ANTAGONIST TM_1081-RELATED"/>
    <property type="match status" value="1"/>
</dbReference>
<dbReference type="Gene3D" id="3.30.750.24">
    <property type="entry name" value="STAS domain"/>
    <property type="match status" value="1"/>
</dbReference>
<proteinExistence type="inferred from homology"/>
<keyword evidence="5" id="KW-1185">Reference proteome</keyword>
<accession>A0A221W887</accession>
<dbReference type="EMBL" id="CP022521">
    <property type="protein sequence ID" value="ASO21881.1"/>
    <property type="molecule type" value="Genomic_DNA"/>
</dbReference>
<evidence type="ECO:0000259" key="3">
    <source>
        <dbReference type="PROSITE" id="PS50801"/>
    </source>
</evidence>
<evidence type="ECO:0000256" key="1">
    <source>
        <dbReference type="ARBA" id="ARBA00009013"/>
    </source>
</evidence>
<organism evidence="4 5">
    <name type="scientific">Actinoalloteichus hoggarensis</name>
    <dbReference type="NCBI Taxonomy" id="1470176"/>
    <lineage>
        <taxon>Bacteria</taxon>
        <taxon>Bacillati</taxon>
        <taxon>Actinomycetota</taxon>
        <taxon>Actinomycetes</taxon>
        <taxon>Pseudonocardiales</taxon>
        <taxon>Pseudonocardiaceae</taxon>
        <taxon>Actinoalloteichus</taxon>
    </lineage>
</organism>
<dbReference type="InterPro" id="IPR036513">
    <property type="entry name" value="STAS_dom_sf"/>
</dbReference>
<comment type="similarity">
    <text evidence="1 2">Belongs to the anti-sigma-factor antagonist family.</text>
</comment>
<dbReference type="PROSITE" id="PS50801">
    <property type="entry name" value="STAS"/>
    <property type="match status" value="1"/>
</dbReference>
<dbReference type="PANTHER" id="PTHR33495">
    <property type="entry name" value="ANTI-SIGMA FACTOR ANTAGONIST TM_1081-RELATED-RELATED"/>
    <property type="match status" value="1"/>
</dbReference>
<dbReference type="InterPro" id="IPR003658">
    <property type="entry name" value="Anti-sigma_ant"/>
</dbReference>
<protein>
    <recommendedName>
        <fullName evidence="2">Anti-sigma factor antagonist</fullName>
    </recommendedName>
</protein>
<dbReference type="SUPFAM" id="SSF52091">
    <property type="entry name" value="SpoIIaa-like"/>
    <property type="match status" value="1"/>
</dbReference>